<comment type="similarity">
    <text evidence="1">Belongs to the SWC5 family.</text>
</comment>
<evidence type="ECO:0000256" key="1">
    <source>
        <dbReference type="ARBA" id="ARBA00010465"/>
    </source>
</evidence>
<feature type="compositionally biased region" description="Polar residues" evidence="3">
    <location>
        <begin position="211"/>
        <end position="222"/>
    </location>
</feature>
<dbReference type="OrthoDB" id="445677at2759"/>
<dbReference type="InterPro" id="IPR011421">
    <property type="entry name" value="BCNT-C"/>
</dbReference>
<comment type="caution">
    <text evidence="5">The sequence shown here is derived from an EMBL/GenBank/DDBJ whole genome shotgun (WGS) entry which is preliminary data.</text>
</comment>
<sequence length="409" mass="45812">MYIFSDLTAFGSIIKRRRDAIQLIVPDQALCTIDLGFSLPRPLISEEMAKEVDTDPTVATLDVDNENYDSEEDSDFQLDEADVAGEDSGLSSEDEDEEEADHTRSNKKRKLDVTHKPSIKKRKPRNDDEMELDSGDEATISKAKNKKKKKKAAGDEDEDDVDIELSEGEGGGFVKTRAMRMKMQEDRRPLAKIDGATIDVDALWDMMNAPNSDSGLLQSQKPVVTEEPVDEPSVIQETEKATDAPTHDKLPSEDMIKIKRTYKFAGEIHTEEKLVPRDSAEAKLYLAETAGTKSSGSEDVSQGETVVIQLRRPVRKISRFDPNPTGIIKKSWEKQAVQAVSGDELKGPKLNTVEKSKLDWAQYVDQTGIQDELNVHSKAKEGYLGRMDFLNKVDAIREEERRTIRLKGL</sequence>
<feature type="compositionally biased region" description="Acidic residues" evidence="3">
    <location>
        <begin position="63"/>
        <end position="85"/>
    </location>
</feature>
<dbReference type="Pfam" id="PF07572">
    <property type="entry name" value="BCNT"/>
    <property type="match status" value="1"/>
</dbReference>
<dbReference type="RefSeq" id="XP_040732298.1">
    <property type="nucleotide sequence ID" value="XM_040876089.1"/>
</dbReference>
<keyword evidence="6" id="KW-1185">Reference proteome</keyword>
<dbReference type="EMBL" id="MIKG01000006">
    <property type="protein sequence ID" value="RAO67782.1"/>
    <property type="molecule type" value="Genomic_DNA"/>
</dbReference>
<feature type="compositionally biased region" description="Basic and acidic residues" evidence="3">
    <location>
        <begin position="237"/>
        <end position="253"/>
    </location>
</feature>
<proteinExistence type="inferred from homology"/>
<feature type="domain" description="BCNT-C" evidence="4">
    <location>
        <begin position="327"/>
        <end position="409"/>
    </location>
</feature>
<evidence type="ECO:0000256" key="2">
    <source>
        <dbReference type="ARBA" id="ARBA00019138"/>
    </source>
</evidence>
<dbReference type="PROSITE" id="PS51279">
    <property type="entry name" value="BCNT_C"/>
    <property type="match status" value="1"/>
</dbReference>
<name>A0A364KW40_TALAM</name>
<dbReference type="PANTHER" id="PTHR48407">
    <property type="entry name" value="CRANIOFACIAL DEVELOPMENT PROTEIN 1"/>
    <property type="match status" value="1"/>
</dbReference>
<evidence type="ECO:0000259" key="4">
    <source>
        <dbReference type="PROSITE" id="PS51279"/>
    </source>
</evidence>
<dbReference type="GeneID" id="63793010"/>
<feature type="region of interest" description="Disordered" evidence="3">
    <location>
        <begin position="211"/>
        <end position="253"/>
    </location>
</feature>
<protein>
    <recommendedName>
        <fullName evidence="2">SWR1-complex protein 5</fullName>
    </recommendedName>
</protein>
<dbReference type="STRING" id="1196081.A0A364KW40"/>
<accession>A0A364KW40</accession>
<dbReference type="AlphaFoldDB" id="A0A364KW40"/>
<evidence type="ECO:0000256" key="3">
    <source>
        <dbReference type="SAM" id="MobiDB-lite"/>
    </source>
</evidence>
<evidence type="ECO:0000313" key="6">
    <source>
        <dbReference type="Proteomes" id="UP000249363"/>
    </source>
</evidence>
<dbReference type="InterPro" id="IPR027124">
    <property type="entry name" value="Swc5/CFDP1/2"/>
</dbReference>
<dbReference type="Proteomes" id="UP000249363">
    <property type="component" value="Unassembled WGS sequence"/>
</dbReference>
<reference evidence="5 6" key="1">
    <citation type="journal article" date="2017" name="Biotechnol. Biofuels">
        <title>Differential beta-glucosidase expression as a function of carbon source availability in Talaromyces amestolkiae: a genomic and proteomic approach.</title>
        <authorList>
            <person name="de Eugenio L.I."/>
            <person name="Mendez-Liter J.A."/>
            <person name="Nieto-Dominguez M."/>
            <person name="Alonso L."/>
            <person name="Gil-Munoz J."/>
            <person name="Barriuso J."/>
            <person name="Prieto A."/>
            <person name="Martinez M.J."/>
        </authorList>
    </citation>
    <scope>NUCLEOTIDE SEQUENCE [LARGE SCALE GENOMIC DNA]</scope>
    <source>
        <strain evidence="5 6">CIB</strain>
    </source>
</reference>
<evidence type="ECO:0000313" key="5">
    <source>
        <dbReference type="EMBL" id="RAO67782.1"/>
    </source>
</evidence>
<feature type="region of interest" description="Disordered" evidence="3">
    <location>
        <begin position="63"/>
        <end position="172"/>
    </location>
</feature>
<organism evidence="5 6">
    <name type="scientific">Talaromyces amestolkiae</name>
    <dbReference type="NCBI Taxonomy" id="1196081"/>
    <lineage>
        <taxon>Eukaryota</taxon>
        <taxon>Fungi</taxon>
        <taxon>Dikarya</taxon>
        <taxon>Ascomycota</taxon>
        <taxon>Pezizomycotina</taxon>
        <taxon>Eurotiomycetes</taxon>
        <taxon>Eurotiomycetidae</taxon>
        <taxon>Eurotiales</taxon>
        <taxon>Trichocomaceae</taxon>
        <taxon>Talaromyces</taxon>
        <taxon>Talaromyces sect. Talaromyces</taxon>
    </lineage>
</organism>
<dbReference type="PANTHER" id="PTHR48407:SF1">
    <property type="entry name" value="CRANIOFACIAL DEVELOPMENT PROTEIN 1"/>
    <property type="match status" value="1"/>
</dbReference>
<feature type="compositionally biased region" description="Acidic residues" evidence="3">
    <location>
        <begin position="155"/>
        <end position="167"/>
    </location>
</feature>
<gene>
    <name evidence="5" type="ORF">BHQ10_003794</name>
</gene>
<dbReference type="GO" id="GO:0000812">
    <property type="term" value="C:Swr1 complex"/>
    <property type="evidence" value="ECO:0007669"/>
    <property type="project" value="TreeGrafter"/>
</dbReference>